<dbReference type="AlphaFoldDB" id="A0A9P5NVU1"/>
<keyword evidence="6" id="KW-0732">Signal</keyword>
<evidence type="ECO:0000313" key="7">
    <source>
        <dbReference type="EMBL" id="KAF8906983.1"/>
    </source>
</evidence>
<keyword evidence="5 6" id="KW-1015">Disulfide bond</keyword>
<evidence type="ECO:0000256" key="6">
    <source>
        <dbReference type="RuleBase" id="RU365009"/>
    </source>
</evidence>
<proteinExistence type="inferred from homology"/>
<dbReference type="CDD" id="cd23507">
    <property type="entry name" value="hydrophobin_I"/>
    <property type="match status" value="1"/>
</dbReference>
<evidence type="ECO:0000313" key="8">
    <source>
        <dbReference type="Proteomes" id="UP000724874"/>
    </source>
</evidence>
<keyword evidence="4 6" id="KW-0964">Secreted</keyword>
<dbReference type="SMART" id="SM00075">
    <property type="entry name" value="HYDRO"/>
    <property type="match status" value="1"/>
</dbReference>
<comment type="similarity">
    <text evidence="2 6">Belongs to the fungal hydrophobin family.</text>
</comment>
<evidence type="ECO:0000256" key="4">
    <source>
        <dbReference type="ARBA" id="ARBA00022525"/>
    </source>
</evidence>
<name>A0A9P5NVU1_GYMJU</name>
<dbReference type="GO" id="GO:0005199">
    <property type="term" value="F:structural constituent of cell wall"/>
    <property type="evidence" value="ECO:0007669"/>
    <property type="project" value="InterPro"/>
</dbReference>
<dbReference type="InterPro" id="IPR001338">
    <property type="entry name" value="Class_I_Hydrophobin"/>
</dbReference>
<dbReference type="GO" id="GO:0009277">
    <property type="term" value="C:fungal-type cell wall"/>
    <property type="evidence" value="ECO:0007669"/>
    <property type="project" value="InterPro"/>
</dbReference>
<reference evidence="7" key="1">
    <citation type="submission" date="2020-11" db="EMBL/GenBank/DDBJ databases">
        <authorList>
            <consortium name="DOE Joint Genome Institute"/>
            <person name="Ahrendt S."/>
            <person name="Riley R."/>
            <person name="Andreopoulos W."/>
            <person name="LaButti K."/>
            <person name="Pangilinan J."/>
            <person name="Ruiz-duenas F.J."/>
            <person name="Barrasa J.M."/>
            <person name="Sanchez-Garcia M."/>
            <person name="Camarero S."/>
            <person name="Miyauchi S."/>
            <person name="Serrano A."/>
            <person name="Linde D."/>
            <person name="Babiker R."/>
            <person name="Drula E."/>
            <person name="Ayuso-Fernandez I."/>
            <person name="Pacheco R."/>
            <person name="Padilla G."/>
            <person name="Ferreira P."/>
            <person name="Barriuso J."/>
            <person name="Kellner H."/>
            <person name="Castanera R."/>
            <person name="Alfaro M."/>
            <person name="Ramirez L."/>
            <person name="Pisabarro A.G."/>
            <person name="Kuo A."/>
            <person name="Tritt A."/>
            <person name="Lipzen A."/>
            <person name="He G."/>
            <person name="Yan M."/>
            <person name="Ng V."/>
            <person name="Cullen D."/>
            <person name="Martin F."/>
            <person name="Rosso M.-N."/>
            <person name="Henrissat B."/>
            <person name="Hibbett D."/>
            <person name="Martinez A.T."/>
            <person name="Grigoriev I.V."/>
        </authorList>
    </citation>
    <scope>NUCLEOTIDE SEQUENCE</scope>
    <source>
        <strain evidence="7">AH 44721</strain>
    </source>
</reference>
<comment type="subcellular location">
    <subcellularLocation>
        <location evidence="1 6">Secreted</location>
        <location evidence="1 6">Cell wall</location>
    </subcellularLocation>
</comment>
<dbReference type="Proteomes" id="UP000724874">
    <property type="component" value="Unassembled WGS sequence"/>
</dbReference>
<organism evidence="7 8">
    <name type="scientific">Gymnopilus junonius</name>
    <name type="common">Spectacular rustgill mushroom</name>
    <name type="synonym">Gymnopilus spectabilis subsp. junonius</name>
    <dbReference type="NCBI Taxonomy" id="109634"/>
    <lineage>
        <taxon>Eukaryota</taxon>
        <taxon>Fungi</taxon>
        <taxon>Dikarya</taxon>
        <taxon>Basidiomycota</taxon>
        <taxon>Agaricomycotina</taxon>
        <taxon>Agaricomycetes</taxon>
        <taxon>Agaricomycetidae</taxon>
        <taxon>Agaricales</taxon>
        <taxon>Agaricineae</taxon>
        <taxon>Hymenogastraceae</taxon>
        <taxon>Gymnopilus</taxon>
    </lineage>
</organism>
<feature type="non-terminal residue" evidence="7">
    <location>
        <position position="88"/>
    </location>
</feature>
<gene>
    <name evidence="7" type="ORF">CPB84DRAFT_1675223</name>
</gene>
<evidence type="ECO:0000256" key="3">
    <source>
        <dbReference type="ARBA" id="ARBA00022512"/>
    </source>
</evidence>
<dbReference type="OrthoDB" id="4225815at2759"/>
<evidence type="ECO:0000256" key="1">
    <source>
        <dbReference type="ARBA" id="ARBA00004191"/>
    </source>
</evidence>
<evidence type="ECO:0000256" key="5">
    <source>
        <dbReference type="ARBA" id="ARBA00023157"/>
    </source>
</evidence>
<keyword evidence="3 6" id="KW-0134">Cell wall</keyword>
<keyword evidence="8" id="KW-1185">Reference proteome</keyword>
<accession>A0A9P5NVU1</accession>
<protein>
    <recommendedName>
        <fullName evidence="6">Hydrophobin</fullName>
    </recommendedName>
</protein>
<evidence type="ECO:0000256" key="2">
    <source>
        <dbReference type="ARBA" id="ARBA00010446"/>
    </source>
</evidence>
<sequence length="88" mass="8895">PANQCTTGSIQCCNSLEPASGDSTVVEKLLSGLGIVIDDIEALVGITCTPISILGLGQGSCSEQPVCCDNDSFNGIIAIGCVPININL</sequence>
<dbReference type="EMBL" id="JADNYJ010000016">
    <property type="protein sequence ID" value="KAF8906983.1"/>
    <property type="molecule type" value="Genomic_DNA"/>
</dbReference>
<comment type="caution">
    <text evidence="7">The sequence shown here is derived from an EMBL/GenBank/DDBJ whole genome shotgun (WGS) entry which is preliminary data.</text>
</comment>
<dbReference type="Pfam" id="PF01185">
    <property type="entry name" value="Hydrophobin"/>
    <property type="match status" value="1"/>
</dbReference>